<name>A0A927MNB7_9ACTN</name>
<dbReference type="InterPro" id="IPR016040">
    <property type="entry name" value="NAD(P)-bd_dom"/>
</dbReference>
<reference evidence="2" key="1">
    <citation type="submission" date="2020-10" db="EMBL/GenBank/DDBJ databases">
        <title>Sequencing the genomes of 1000 actinobacteria strains.</title>
        <authorList>
            <person name="Klenk H.-P."/>
        </authorList>
    </citation>
    <scope>NUCLEOTIDE SEQUENCE</scope>
    <source>
        <strain evidence="2">DSM 45354</strain>
    </source>
</reference>
<dbReference type="RefSeq" id="WP_192748566.1">
    <property type="nucleotide sequence ID" value="NZ_BAABJL010000073.1"/>
</dbReference>
<comment type="caution">
    <text evidence="2">The sequence shown here is derived from an EMBL/GenBank/DDBJ whole genome shotgun (WGS) entry which is preliminary data.</text>
</comment>
<dbReference type="Pfam" id="PF13460">
    <property type="entry name" value="NAD_binding_10"/>
    <property type="match status" value="1"/>
</dbReference>
<accession>A0A927MNB7</accession>
<feature type="domain" description="NAD(P)-binding" evidence="1">
    <location>
        <begin position="6"/>
        <end position="137"/>
    </location>
</feature>
<dbReference type="SUPFAM" id="SSF51735">
    <property type="entry name" value="NAD(P)-binding Rossmann-fold domains"/>
    <property type="match status" value="1"/>
</dbReference>
<dbReference type="PANTHER" id="PTHR43162">
    <property type="match status" value="1"/>
</dbReference>
<gene>
    <name evidence="2" type="ORF">HEB94_000708</name>
</gene>
<evidence type="ECO:0000259" key="1">
    <source>
        <dbReference type="Pfam" id="PF13460"/>
    </source>
</evidence>
<dbReference type="EMBL" id="JADBEM010000001">
    <property type="protein sequence ID" value="MBE1603860.1"/>
    <property type="molecule type" value="Genomic_DNA"/>
</dbReference>
<protein>
    <submittedName>
        <fullName evidence="2">Uncharacterized protein YbjT (DUF2867 family)</fullName>
    </submittedName>
</protein>
<dbReference type="AlphaFoldDB" id="A0A927MNB7"/>
<dbReference type="Proteomes" id="UP000638648">
    <property type="component" value="Unassembled WGS sequence"/>
</dbReference>
<evidence type="ECO:0000313" key="3">
    <source>
        <dbReference type="Proteomes" id="UP000638648"/>
    </source>
</evidence>
<dbReference type="PANTHER" id="PTHR43162:SF1">
    <property type="entry name" value="PRESTALK A DIFFERENTIATION PROTEIN A"/>
    <property type="match status" value="1"/>
</dbReference>
<dbReference type="InterPro" id="IPR051604">
    <property type="entry name" value="Ergot_Alk_Oxidoreductase"/>
</dbReference>
<dbReference type="Gene3D" id="3.40.50.720">
    <property type="entry name" value="NAD(P)-binding Rossmann-like Domain"/>
    <property type="match status" value="1"/>
</dbReference>
<organism evidence="2 3">
    <name type="scientific">Actinopolymorpha pittospori</name>
    <dbReference type="NCBI Taxonomy" id="648752"/>
    <lineage>
        <taxon>Bacteria</taxon>
        <taxon>Bacillati</taxon>
        <taxon>Actinomycetota</taxon>
        <taxon>Actinomycetes</taxon>
        <taxon>Propionibacteriales</taxon>
        <taxon>Actinopolymorphaceae</taxon>
        <taxon>Actinopolymorpha</taxon>
    </lineage>
</organism>
<sequence length="285" mass="30292">MILITGPTGSVGHPLIDLLRAEDVDVRAVTRNATAAGLPAEVEVVEGDPAQPETMRDALRGVTAIFLNPRTVGTAAEELLALARDRGVERVVAMSALNVDFADHRQPSRPRGEYNREVEAASVASGLDWVALRSGSYALNAINMWAGQIRAGGDVVRGPYASSHWAPLHERDIAAVGAWALRTDELLGCRPVLTGPESLDQELMVAAIGAALGRTLRFLEVPPEAARQGLVRAGHAPALADGYLGMQAESYGQLGLVTGEIERILGRPALTFAQWAAEHADAFRS</sequence>
<keyword evidence="3" id="KW-1185">Reference proteome</keyword>
<proteinExistence type="predicted"/>
<dbReference type="InterPro" id="IPR036291">
    <property type="entry name" value="NAD(P)-bd_dom_sf"/>
</dbReference>
<evidence type="ECO:0000313" key="2">
    <source>
        <dbReference type="EMBL" id="MBE1603860.1"/>
    </source>
</evidence>